<keyword evidence="10" id="KW-0671">Queuosine biosynthesis</keyword>
<comment type="catalytic activity">
    <reaction evidence="9 10">
        <text>7-carboxy-7-carbaguanine + NH4(+) + 2 ATP = 7-cyano-7-carbaguanine + 2 AMP + 2 diphosphate + 2 H(+)</text>
        <dbReference type="Rhea" id="RHEA:27982"/>
        <dbReference type="ChEBI" id="CHEBI:15378"/>
        <dbReference type="ChEBI" id="CHEBI:28938"/>
        <dbReference type="ChEBI" id="CHEBI:30616"/>
        <dbReference type="ChEBI" id="CHEBI:33019"/>
        <dbReference type="ChEBI" id="CHEBI:45075"/>
        <dbReference type="ChEBI" id="CHEBI:61036"/>
        <dbReference type="ChEBI" id="CHEBI:456215"/>
        <dbReference type="EC" id="6.3.4.20"/>
    </reaction>
</comment>
<dbReference type="NCBIfam" id="TIGR00364">
    <property type="entry name" value="7-cyano-7-deazaguanine synthase QueC"/>
    <property type="match status" value="1"/>
</dbReference>
<dbReference type="EC" id="6.3.4.20" evidence="8 10"/>
<dbReference type="InterPro" id="IPR014729">
    <property type="entry name" value="Rossmann-like_a/b/a_fold"/>
</dbReference>
<evidence type="ECO:0000313" key="12">
    <source>
        <dbReference type="EMBL" id="MFG3816026.1"/>
    </source>
</evidence>
<comment type="caution">
    <text evidence="12">The sequence shown here is derived from an EMBL/GenBank/DDBJ whole genome shotgun (WGS) entry which is preliminary data.</text>
</comment>
<feature type="binding site" evidence="10">
    <location>
        <position position="223"/>
    </location>
    <ligand>
        <name>Zn(2+)</name>
        <dbReference type="ChEBI" id="CHEBI:29105"/>
    </ligand>
</feature>
<evidence type="ECO:0000256" key="8">
    <source>
        <dbReference type="ARBA" id="ARBA00039149"/>
    </source>
</evidence>
<dbReference type="GO" id="GO:0016874">
    <property type="term" value="F:ligase activity"/>
    <property type="evidence" value="ECO:0007669"/>
    <property type="project" value="UniProtKB-KW"/>
</dbReference>
<organism evidence="12 13">
    <name type="scientific">Limnothrix redekei LRLZ20PSL1</name>
    <dbReference type="NCBI Taxonomy" id="3112953"/>
    <lineage>
        <taxon>Bacteria</taxon>
        <taxon>Bacillati</taxon>
        <taxon>Cyanobacteriota</taxon>
        <taxon>Cyanophyceae</taxon>
        <taxon>Pseudanabaenales</taxon>
        <taxon>Pseudanabaenaceae</taxon>
        <taxon>Limnothrix</taxon>
    </lineage>
</organism>
<dbReference type="HAMAP" id="MF_01633">
    <property type="entry name" value="QueC"/>
    <property type="match status" value="1"/>
</dbReference>
<evidence type="ECO:0000256" key="7">
    <source>
        <dbReference type="ARBA" id="ARBA00037993"/>
    </source>
</evidence>
<dbReference type="Pfam" id="PF06508">
    <property type="entry name" value="QueC"/>
    <property type="match status" value="1"/>
</dbReference>
<protein>
    <recommendedName>
        <fullName evidence="8 10">7-cyano-7-deazaguanine synthase</fullName>
        <ecNumber evidence="8 10">6.3.4.20</ecNumber>
    </recommendedName>
    <alternativeName>
        <fullName evidence="10">7-cyano-7-carbaguanine synthase</fullName>
    </alternativeName>
    <alternativeName>
        <fullName evidence="10">PreQ(0) synthase</fullName>
    </alternativeName>
    <alternativeName>
        <fullName evidence="10">Queuosine biosynthesis protein QueC</fullName>
    </alternativeName>
</protein>
<feature type="binding site" evidence="10">
    <location>
        <position position="215"/>
    </location>
    <ligand>
        <name>Zn(2+)</name>
        <dbReference type="ChEBI" id="CHEBI:29105"/>
    </ligand>
</feature>
<dbReference type="SUPFAM" id="SSF52402">
    <property type="entry name" value="Adenine nucleotide alpha hydrolases-like"/>
    <property type="match status" value="1"/>
</dbReference>
<evidence type="ECO:0000256" key="3">
    <source>
        <dbReference type="ARBA" id="ARBA00022723"/>
    </source>
</evidence>
<dbReference type="PANTHER" id="PTHR42914:SF1">
    <property type="entry name" value="7-CYANO-7-DEAZAGUANINE SYNTHASE"/>
    <property type="match status" value="1"/>
</dbReference>
<dbReference type="PIRSF" id="PIRSF006293">
    <property type="entry name" value="ExsB"/>
    <property type="match status" value="1"/>
</dbReference>
<evidence type="ECO:0000256" key="6">
    <source>
        <dbReference type="ARBA" id="ARBA00022840"/>
    </source>
</evidence>
<evidence type="ECO:0000313" key="13">
    <source>
        <dbReference type="Proteomes" id="UP001604335"/>
    </source>
</evidence>
<dbReference type="PANTHER" id="PTHR42914">
    <property type="entry name" value="7-CYANO-7-DEAZAGUANINE SYNTHASE"/>
    <property type="match status" value="1"/>
</dbReference>
<keyword evidence="3 10" id="KW-0479">Metal-binding</keyword>
<comment type="cofactor">
    <cofactor evidence="10">
        <name>Zn(2+)</name>
        <dbReference type="ChEBI" id="CHEBI:29105"/>
    </cofactor>
    <text evidence="10">Binds 1 zinc ion per subunit.</text>
</comment>
<keyword evidence="6 10" id="KW-0067">ATP-binding</keyword>
<feature type="region of interest" description="Disordered" evidence="11">
    <location>
        <begin position="1"/>
        <end position="23"/>
    </location>
</feature>
<comment type="similarity">
    <text evidence="7 10">Belongs to the QueC family.</text>
</comment>
<feature type="binding site" evidence="10">
    <location>
        <position position="229"/>
    </location>
    <ligand>
        <name>Zn(2+)</name>
        <dbReference type="ChEBI" id="CHEBI:29105"/>
    </ligand>
</feature>
<name>A0ABW7C455_9CYAN</name>
<evidence type="ECO:0000256" key="9">
    <source>
        <dbReference type="ARBA" id="ARBA00047890"/>
    </source>
</evidence>
<evidence type="ECO:0000256" key="5">
    <source>
        <dbReference type="ARBA" id="ARBA00022833"/>
    </source>
</evidence>
<dbReference type="InterPro" id="IPR018317">
    <property type="entry name" value="QueC"/>
</dbReference>
<gene>
    <name evidence="10 12" type="primary">queC</name>
    <name evidence="12" type="ORF">VPK24_00125</name>
</gene>
<accession>A0ABW7C455</accession>
<evidence type="ECO:0000256" key="11">
    <source>
        <dbReference type="SAM" id="MobiDB-lite"/>
    </source>
</evidence>
<keyword evidence="4 10" id="KW-0547">Nucleotide-binding</keyword>
<reference evidence="13" key="1">
    <citation type="journal article" date="2024" name="Algal Res.">
        <title>Biochemical, toxicological and genomic investigation of a high-biomass producing Limnothrix strain isolated from Italian shallow drinking water reservoir.</title>
        <authorList>
            <person name="Simonazzi M."/>
            <person name="Shishido T.K."/>
            <person name="Delbaje E."/>
            <person name="Wahlsten M."/>
            <person name="Fewer D.P."/>
            <person name="Sivonen K."/>
            <person name="Pezzolesi L."/>
            <person name="Pistocchi R."/>
        </authorList>
    </citation>
    <scope>NUCLEOTIDE SEQUENCE [LARGE SCALE GENOMIC DNA]</scope>
    <source>
        <strain evidence="13">LRLZ20PSL1</strain>
    </source>
</reference>
<comment type="pathway">
    <text evidence="1 10">Purine metabolism; 7-cyano-7-deazaguanine biosynthesis.</text>
</comment>
<dbReference type="EMBL" id="JAZAQF010000001">
    <property type="protein sequence ID" value="MFG3816026.1"/>
    <property type="molecule type" value="Genomic_DNA"/>
</dbReference>
<evidence type="ECO:0000256" key="2">
    <source>
        <dbReference type="ARBA" id="ARBA00022598"/>
    </source>
</evidence>
<feature type="binding site" evidence="10">
    <location>
        <begin position="31"/>
        <end position="41"/>
    </location>
    <ligand>
        <name>ATP</name>
        <dbReference type="ChEBI" id="CHEBI:30616"/>
    </ligand>
</feature>
<keyword evidence="2 10" id="KW-0436">Ligase</keyword>
<sequence length="251" mass="27167">MTVVPPGTPEAAPTPSARSPQCQPPKAVVLLSGGLDSSTVLYQAKADGCDCYALSFDYQQRHRRELQAAVAIAQAAGVVAHQVVRFDLTQWGGSALTDNQLDLPSDRPLDGMATEIPITYVPARNTIFLSFALAYAEAIDAQRVYIGVNALDYSGYPDCRPDYLAAMQSVFQLGTRQGREGQPIEIIAPLVELRKTDIIELGNRLGVPWADTWSCYAGGDRSCGRCDSCRLRLAAFAELGLTDPVPYEVRA</sequence>
<evidence type="ECO:0000256" key="10">
    <source>
        <dbReference type="HAMAP-Rule" id="MF_01633"/>
    </source>
</evidence>
<evidence type="ECO:0000256" key="4">
    <source>
        <dbReference type="ARBA" id="ARBA00022741"/>
    </source>
</evidence>
<keyword evidence="13" id="KW-1185">Reference proteome</keyword>
<feature type="binding site" evidence="10">
    <location>
        <position position="226"/>
    </location>
    <ligand>
        <name>Zn(2+)</name>
        <dbReference type="ChEBI" id="CHEBI:29105"/>
    </ligand>
</feature>
<dbReference type="Proteomes" id="UP001604335">
    <property type="component" value="Unassembled WGS sequence"/>
</dbReference>
<comment type="function">
    <text evidence="10">Catalyzes the ATP-dependent conversion of 7-carboxy-7-deazaguanine (CDG) to 7-cyano-7-deazaguanine (preQ(0)).</text>
</comment>
<dbReference type="CDD" id="cd01995">
    <property type="entry name" value="QueC-like"/>
    <property type="match status" value="1"/>
</dbReference>
<evidence type="ECO:0000256" key="1">
    <source>
        <dbReference type="ARBA" id="ARBA00005061"/>
    </source>
</evidence>
<dbReference type="RefSeq" id="WP_393009632.1">
    <property type="nucleotide sequence ID" value="NZ_JAZAQF010000001.1"/>
</dbReference>
<keyword evidence="5 10" id="KW-0862">Zinc</keyword>
<dbReference type="Gene3D" id="3.40.50.620">
    <property type="entry name" value="HUPs"/>
    <property type="match status" value="1"/>
</dbReference>
<proteinExistence type="inferred from homology"/>